<name>A0A9W9I478_9EURO</name>
<evidence type="ECO:0000256" key="3">
    <source>
        <dbReference type="ARBA" id="ARBA00022692"/>
    </source>
</evidence>
<feature type="transmembrane region" description="Helical" evidence="6">
    <location>
        <begin position="105"/>
        <end position="126"/>
    </location>
</feature>
<accession>A0A9W9I478</accession>
<evidence type="ECO:0000256" key="5">
    <source>
        <dbReference type="ARBA" id="ARBA00023136"/>
    </source>
</evidence>
<proteinExistence type="predicted"/>
<evidence type="ECO:0000256" key="2">
    <source>
        <dbReference type="ARBA" id="ARBA00022448"/>
    </source>
</evidence>
<protein>
    <recommendedName>
        <fullName evidence="9">Major facilitator superfamily (MFS) profile domain-containing protein</fullName>
    </recommendedName>
</protein>
<dbReference type="GO" id="GO:0022857">
    <property type="term" value="F:transmembrane transporter activity"/>
    <property type="evidence" value="ECO:0007669"/>
    <property type="project" value="InterPro"/>
</dbReference>
<reference evidence="7" key="2">
    <citation type="journal article" date="2023" name="IMA Fungus">
        <title>Comparative genomic study of the Penicillium genus elucidates a diverse pangenome and 15 lateral gene transfer events.</title>
        <authorList>
            <person name="Petersen C."/>
            <person name="Sorensen T."/>
            <person name="Nielsen M.R."/>
            <person name="Sondergaard T.E."/>
            <person name="Sorensen J.L."/>
            <person name="Fitzpatrick D.A."/>
            <person name="Frisvad J.C."/>
            <person name="Nielsen K.L."/>
        </authorList>
    </citation>
    <scope>NUCLEOTIDE SEQUENCE</scope>
    <source>
        <strain evidence="7">IBT 26290</strain>
    </source>
</reference>
<feature type="transmembrane region" description="Helical" evidence="6">
    <location>
        <begin position="253"/>
        <end position="270"/>
    </location>
</feature>
<evidence type="ECO:0000313" key="8">
    <source>
        <dbReference type="Proteomes" id="UP001149163"/>
    </source>
</evidence>
<feature type="transmembrane region" description="Helical" evidence="6">
    <location>
        <begin position="346"/>
        <end position="367"/>
    </location>
</feature>
<sequence>MSDQDIMAEKYAVRKKSSIRRPWLTLCAFRIDFILIPVLALAFFALQMDRGNISAVLTSTITKDLGITTNQINRIGPRVWLSGQLFAWGLVATFQAFVQSYPAYLVTRILLGICEGGFIPGALYYLSTWCKKDETSLRTSLFFYGQMFASATSSLISAGLLNLSGRHGLEGWRWIFLVEGLLTLFVGIVFTLLIPPNAGDGRPLISFGRWSYFTERESQIIRDRVLLDDPRKAQGHVQISRSDIWKTLKQPRIMQHVFLTLLAMSGFQALTQYTPSMIKSMGFSAIRANALASVPVYCSIVWLTILSIGADLSKHRGPFVLLAITWNVISYACLRKTPYASSQWHRYGVIAVAIILNVGWLSVYCHTPQERSVALALVVMAANCGGISGSQIFRT</sequence>
<dbReference type="PANTHER" id="PTHR43791">
    <property type="entry name" value="PERMEASE-RELATED"/>
    <property type="match status" value="1"/>
</dbReference>
<dbReference type="InterPro" id="IPR011701">
    <property type="entry name" value="MFS"/>
</dbReference>
<keyword evidence="4 6" id="KW-1133">Transmembrane helix</keyword>
<dbReference type="EMBL" id="JAPQKN010000002">
    <property type="protein sequence ID" value="KAJ5167601.1"/>
    <property type="molecule type" value="Genomic_DNA"/>
</dbReference>
<evidence type="ECO:0008006" key="9">
    <source>
        <dbReference type="Google" id="ProtNLM"/>
    </source>
</evidence>
<dbReference type="AlphaFoldDB" id="A0A9W9I478"/>
<dbReference type="GO" id="GO:0016020">
    <property type="term" value="C:membrane"/>
    <property type="evidence" value="ECO:0007669"/>
    <property type="project" value="UniProtKB-SubCell"/>
</dbReference>
<feature type="transmembrane region" description="Helical" evidence="6">
    <location>
        <begin position="316"/>
        <end position="334"/>
    </location>
</feature>
<evidence type="ECO:0000256" key="6">
    <source>
        <dbReference type="SAM" id="Phobius"/>
    </source>
</evidence>
<dbReference type="SUPFAM" id="SSF103473">
    <property type="entry name" value="MFS general substrate transporter"/>
    <property type="match status" value="1"/>
</dbReference>
<dbReference type="Gene3D" id="1.20.1250.20">
    <property type="entry name" value="MFS general substrate transporter like domains"/>
    <property type="match status" value="1"/>
</dbReference>
<organism evidence="7 8">
    <name type="scientific">Penicillium canariense</name>
    <dbReference type="NCBI Taxonomy" id="189055"/>
    <lineage>
        <taxon>Eukaryota</taxon>
        <taxon>Fungi</taxon>
        <taxon>Dikarya</taxon>
        <taxon>Ascomycota</taxon>
        <taxon>Pezizomycotina</taxon>
        <taxon>Eurotiomycetes</taxon>
        <taxon>Eurotiomycetidae</taxon>
        <taxon>Eurotiales</taxon>
        <taxon>Aspergillaceae</taxon>
        <taxon>Penicillium</taxon>
    </lineage>
</organism>
<dbReference type="OrthoDB" id="2985014at2759"/>
<comment type="subcellular location">
    <subcellularLocation>
        <location evidence="1">Membrane</location>
        <topology evidence="1">Multi-pass membrane protein</topology>
    </subcellularLocation>
</comment>
<feature type="transmembrane region" description="Helical" evidence="6">
    <location>
        <begin position="23"/>
        <end position="46"/>
    </location>
</feature>
<reference evidence="7" key="1">
    <citation type="submission" date="2022-11" db="EMBL/GenBank/DDBJ databases">
        <authorList>
            <person name="Petersen C."/>
        </authorList>
    </citation>
    <scope>NUCLEOTIDE SEQUENCE</scope>
    <source>
        <strain evidence="7">IBT 26290</strain>
    </source>
</reference>
<gene>
    <name evidence="7" type="ORF">N7482_003195</name>
</gene>
<feature type="transmembrane region" description="Helical" evidence="6">
    <location>
        <begin position="290"/>
        <end position="310"/>
    </location>
</feature>
<feature type="transmembrane region" description="Helical" evidence="6">
    <location>
        <begin position="373"/>
        <end position="393"/>
    </location>
</feature>
<dbReference type="GeneID" id="81424496"/>
<evidence type="ECO:0000313" key="7">
    <source>
        <dbReference type="EMBL" id="KAJ5167601.1"/>
    </source>
</evidence>
<dbReference type="InterPro" id="IPR036259">
    <property type="entry name" value="MFS_trans_sf"/>
</dbReference>
<keyword evidence="5 6" id="KW-0472">Membrane</keyword>
<comment type="caution">
    <text evidence="7">The sequence shown here is derived from an EMBL/GenBank/DDBJ whole genome shotgun (WGS) entry which is preliminary data.</text>
</comment>
<evidence type="ECO:0000256" key="1">
    <source>
        <dbReference type="ARBA" id="ARBA00004141"/>
    </source>
</evidence>
<dbReference type="RefSeq" id="XP_056544062.1">
    <property type="nucleotide sequence ID" value="XM_056685320.1"/>
</dbReference>
<keyword evidence="2" id="KW-0813">Transport</keyword>
<feature type="transmembrane region" description="Helical" evidence="6">
    <location>
        <begin position="141"/>
        <end position="162"/>
    </location>
</feature>
<dbReference type="Proteomes" id="UP001149163">
    <property type="component" value="Unassembled WGS sequence"/>
</dbReference>
<dbReference type="PANTHER" id="PTHR43791:SF32">
    <property type="entry name" value="MAJOR FACILITATOR SUPERFAMILY (MFS) PROFILE DOMAIN-CONTAINING PROTEIN"/>
    <property type="match status" value="1"/>
</dbReference>
<keyword evidence="3 6" id="KW-0812">Transmembrane</keyword>
<keyword evidence="8" id="KW-1185">Reference proteome</keyword>
<feature type="transmembrane region" description="Helical" evidence="6">
    <location>
        <begin position="174"/>
        <end position="194"/>
    </location>
</feature>
<evidence type="ECO:0000256" key="4">
    <source>
        <dbReference type="ARBA" id="ARBA00022989"/>
    </source>
</evidence>
<dbReference type="Pfam" id="PF07690">
    <property type="entry name" value="MFS_1"/>
    <property type="match status" value="1"/>
</dbReference>